<dbReference type="EMBL" id="JBEHCU010009376">
    <property type="protein sequence ID" value="KAL1380004.1"/>
    <property type="molecule type" value="Genomic_DNA"/>
</dbReference>
<dbReference type="AlphaFoldDB" id="A0ABD1CWF4"/>
<keyword evidence="3" id="KW-1185">Reference proteome</keyword>
<evidence type="ECO:0000313" key="2">
    <source>
        <dbReference type="EMBL" id="KAL1380004.1"/>
    </source>
</evidence>
<feature type="chain" id="PRO_5044833605" evidence="1">
    <location>
        <begin position="21"/>
        <end position="82"/>
    </location>
</feature>
<comment type="caution">
    <text evidence="2">The sequence shown here is derived from an EMBL/GenBank/DDBJ whole genome shotgun (WGS) entry which is preliminary data.</text>
</comment>
<organism evidence="2 3">
    <name type="scientific">Culex pipiens pipiens</name>
    <name type="common">Northern house mosquito</name>
    <dbReference type="NCBI Taxonomy" id="38569"/>
    <lineage>
        <taxon>Eukaryota</taxon>
        <taxon>Metazoa</taxon>
        <taxon>Ecdysozoa</taxon>
        <taxon>Arthropoda</taxon>
        <taxon>Hexapoda</taxon>
        <taxon>Insecta</taxon>
        <taxon>Pterygota</taxon>
        <taxon>Neoptera</taxon>
        <taxon>Endopterygota</taxon>
        <taxon>Diptera</taxon>
        <taxon>Nematocera</taxon>
        <taxon>Culicoidea</taxon>
        <taxon>Culicidae</taxon>
        <taxon>Culicinae</taxon>
        <taxon>Culicini</taxon>
        <taxon>Culex</taxon>
        <taxon>Culex</taxon>
    </lineage>
</organism>
<dbReference type="PROSITE" id="PS51257">
    <property type="entry name" value="PROKAR_LIPOPROTEIN"/>
    <property type="match status" value="1"/>
</dbReference>
<proteinExistence type="predicted"/>
<name>A0ABD1CWF4_CULPP</name>
<keyword evidence="1" id="KW-0732">Signal</keyword>
<accession>A0ABD1CWF4</accession>
<protein>
    <submittedName>
        <fullName evidence="2">Uncharacterized protein</fullName>
    </submittedName>
</protein>
<evidence type="ECO:0000256" key="1">
    <source>
        <dbReference type="SAM" id="SignalP"/>
    </source>
</evidence>
<evidence type="ECO:0000313" key="3">
    <source>
        <dbReference type="Proteomes" id="UP001562425"/>
    </source>
</evidence>
<sequence>MKVAIAILLLAAVAIAAVSCSPSDPCGRHEVRACDCPKPCDGPCYRPSKCVCIAGYHRNHLGQCVPDCPSCHHRRNPYPSKK</sequence>
<gene>
    <name evidence="2" type="ORF">pipiens_014513</name>
</gene>
<feature type="signal peptide" evidence="1">
    <location>
        <begin position="1"/>
        <end position="20"/>
    </location>
</feature>
<dbReference type="Proteomes" id="UP001562425">
    <property type="component" value="Unassembled WGS sequence"/>
</dbReference>
<reference evidence="2 3" key="1">
    <citation type="submission" date="2024-05" db="EMBL/GenBank/DDBJ databases">
        <title>Culex pipiens pipiens assembly and annotation.</title>
        <authorList>
            <person name="Alout H."/>
            <person name="Durand T."/>
        </authorList>
    </citation>
    <scope>NUCLEOTIDE SEQUENCE [LARGE SCALE GENOMIC DNA]</scope>
    <source>
        <strain evidence="2">HA-2024</strain>
        <tissue evidence="2">Whole body</tissue>
    </source>
</reference>